<dbReference type="Proteomes" id="UP000092600">
    <property type="component" value="Unassembled WGS sequence"/>
</dbReference>
<dbReference type="GO" id="GO:0005506">
    <property type="term" value="F:iron ion binding"/>
    <property type="evidence" value="ECO:0007669"/>
    <property type="project" value="InterPro"/>
</dbReference>
<evidence type="ECO:0000256" key="3">
    <source>
        <dbReference type="ARBA" id="ARBA00022617"/>
    </source>
</evidence>
<protein>
    <submittedName>
        <fullName evidence="11">11-oxo-beta-amyrin 30-oxidase</fullName>
    </submittedName>
</protein>
<evidence type="ECO:0000256" key="7">
    <source>
        <dbReference type="ARBA" id="ARBA00023002"/>
    </source>
</evidence>
<dbReference type="Pfam" id="PF00067">
    <property type="entry name" value="p450"/>
    <property type="match status" value="1"/>
</dbReference>
<dbReference type="SUPFAM" id="SSF48264">
    <property type="entry name" value="Cytochrome P450"/>
    <property type="match status" value="1"/>
</dbReference>
<evidence type="ECO:0000256" key="8">
    <source>
        <dbReference type="ARBA" id="ARBA00023004"/>
    </source>
</evidence>
<evidence type="ECO:0000256" key="9">
    <source>
        <dbReference type="ARBA" id="ARBA00023033"/>
    </source>
</evidence>
<dbReference type="PANTHER" id="PTHR24282:SF194">
    <property type="entry name" value="CYTOCHROME P450 CYP72A219-LIKE"/>
    <property type="match status" value="1"/>
</dbReference>
<dbReference type="GO" id="GO:0006629">
    <property type="term" value="P:lipid metabolic process"/>
    <property type="evidence" value="ECO:0007669"/>
    <property type="project" value="UniProtKB-ARBA"/>
</dbReference>
<name>A0A199VJY9_ANACO</name>
<keyword evidence="3" id="KW-0349">Heme</keyword>
<dbReference type="EMBL" id="LSRQ01001525">
    <property type="protein sequence ID" value="OAY77482.1"/>
    <property type="molecule type" value="Genomic_DNA"/>
</dbReference>
<keyword evidence="7" id="KW-0560">Oxidoreductase</keyword>
<dbReference type="InterPro" id="IPR050665">
    <property type="entry name" value="Cytochrome_P450_Monooxygen"/>
</dbReference>
<evidence type="ECO:0000313" key="11">
    <source>
        <dbReference type="EMBL" id="OAY77482.1"/>
    </source>
</evidence>
<gene>
    <name evidence="11" type="ORF">ACMD2_23174</name>
</gene>
<evidence type="ECO:0000256" key="10">
    <source>
        <dbReference type="ARBA" id="ARBA00023136"/>
    </source>
</evidence>
<evidence type="ECO:0000313" key="12">
    <source>
        <dbReference type="Proteomes" id="UP000092600"/>
    </source>
</evidence>
<dbReference type="InterPro" id="IPR036396">
    <property type="entry name" value="Cyt_P450_sf"/>
</dbReference>
<reference evidence="11 12" key="1">
    <citation type="journal article" date="2016" name="DNA Res.">
        <title>The draft genome of MD-2 pineapple using hybrid error correction of long reads.</title>
        <authorList>
            <person name="Redwan R.M."/>
            <person name="Saidin A."/>
            <person name="Kumar S.V."/>
        </authorList>
    </citation>
    <scope>NUCLEOTIDE SEQUENCE [LARGE SCALE GENOMIC DNA]</scope>
    <source>
        <strain evidence="12">cv. MD2</strain>
        <tissue evidence="11">Leaf</tissue>
    </source>
</reference>
<keyword evidence="5" id="KW-0479">Metal-binding</keyword>
<comment type="subcellular location">
    <subcellularLocation>
        <location evidence="1">Membrane</location>
    </subcellularLocation>
</comment>
<dbReference type="GO" id="GO:0004497">
    <property type="term" value="F:monooxygenase activity"/>
    <property type="evidence" value="ECO:0007669"/>
    <property type="project" value="UniProtKB-KW"/>
</dbReference>
<keyword evidence="9" id="KW-0503">Monooxygenase</keyword>
<dbReference type="InterPro" id="IPR001128">
    <property type="entry name" value="Cyt_P450"/>
</dbReference>
<keyword evidence="8" id="KW-0408">Iron</keyword>
<keyword evidence="10" id="KW-0472">Membrane</keyword>
<dbReference type="GO" id="GO:0016705">
    <property type="term" value="F:oxidoreductase activity, acting on paired donors, with incorporation or reduction of molecular oxygen"/>
    <property type="evidence" value="ECO:0007669"/>
    <property type="project" value="InterPro"/>
</dbReference>
<evidence type="ECO:0000256" key="5">
    <source>
        <dbReference type="ARBA" id="ARBA00022723"/>
    </source>
</evidence>
<dbReference type="STRING" id="4615.A0A199VJY9"/>
<keyword evidence="4" id="KW-0812">Transmembrane</keyword>
<proteinExistence type="inferred from homology"/>
<dbReference type="AlphaFoldDB" id="A0A199VJY9"/>
<evidence type="ECO:0000256" key="6">
    <source>
        <dbReference type="ARBA" id="ARBA00022989"/>
    </source>
</evidence>
<evidence type="ECO:0000256" key="2">
    <source>
        <dbReference type="ARBA" id="ARBA00010617"/>
    </source>
</evidence>
<organism evidence="11 12">
    <name type="scientific">Ananas comosus</name>
    <name type="common">Pineapple</name>
    <name type="synonym">Ananas ananas</name>
    <dbReference type="NCBI Taxonomy" id="4615"/>
    <lineage>
        <taxon>Eukaryota</taxon>
        <taxon>Viridiplantae</taxon>
        <taxon>Streptophyta</taxon>
        <taxon>Embryophyta</taxon>
        <taxon>Tracheophyta</taxon>
        <taxon>Spermatophyta</taxon>
        <taxon>Magnoliopsida</taxon>
        <taxon>Liliopsida</taxon>
        <taxon>Poales</taxon>
        <taxon>Bromeliaceae</taxon>
        <taxon>Bromelioideae</taxon>
        <taxon>Ananas</taxon>
    </lineage>
</organism>
<dbReference type="PANTHER" id="PTHR24282">
    <property type="entry name" value="CYTOCHROME P450 FAMILY MEMBER"/>
    <property type="match status" value="1"/>
</dbReference>
<evidence type="ECO:0000256" key="1">
    <source>
        <dbReference type="ARBA" id="ARBA00004370"/>
    </source>
</evidence>
<comment type="caution">
    <text evidence="11">The sequence shown here is derived from an EMBL/GenBank/DDBJ whole genome shotgun (WGS) entry which is preliminary data.</text>
</comment>
<evidence type="ECO:0000256" key="4">
    <source>
        <dbReference type="ARBA" id="ARBA00022692"/>
    </source>
</evidence>
<comment type="similarity">
    <text evidence="2">Belongs to the cytochrome P450 family.</text>
</comment>
<sequence>MQLLLSTVYESARLLPAGPLLQRCSLEHDLSLKSSITLPAGAILVVPLQLVQMDYSIWGNDACEFNPCRFLSKATGLKDGNSESLIPILKEERKKESERDKKR</sequence>
<dbReference type="Gene3D" id="1.10.630.10">
    <property type="entry name" value="Cytochrome P450"/>
    <property type="match status" value="1"/>
</dbReference>
<dbReference type="GO" id="GO:0016020">
    <property type="term" value="C:membrane"/>
    <property type="evidence" value="ECO:0007669"/>
    <property type="project" value="UniProtKB-SubCell"/>
</dbReference>
<accession>A0A199VJY9</accession>
<dbReference type="GO" id="GO:0020037">
    <property type="term" value="F:heme binding"/>
    <property type="evidence" value="ECO:0007669"/>
    <property type="project" value="InterPro"/>
</dbReference>
<keyword evidence="6" id="KW-1133">Transmembrane helix</keyword>